<dbReference type="PANTHER" id="PTHR15666">
    <property type="entry name" value="COMM DOMAIN CONTAINING PROTEIN 5"/>
    <property type="match status" value="1"/>
</dbReference>
<evidence type="ECO:0000313" key="5">
    <source>
        <dbReference type="Proteomes" id="UP001162640"/>
    </source>
</evidence>
<evidence type="ECO:0000256" key="1">
    <source>
        <dbReference type="ARBA" id="ARBA00016556"/>
    </source>
</evidence>
<proteinExistence type="inferred from homology"/>
<dbReference type="AlphaFoldDB" id="A0A9W7B2Q3"/>
<feature type="domain" description="COMM" evidence="3">
    <location>
        <begin position="183"/>
        <end position="247"/>
    </location>
</feature>
<comment type="similarity">
    <text evidence="2">Belongs to the COMM domain-containing protein 5 family.</text>
</comment>
<comment type="caution">
    <text evidence="4">The sequence shown here is derived from an EMBL/GenBank/DDBJ whole genome shotgun (WGS) entry which is preliminary data.</text>
</comment>
<dbReference type="InterPro" id="IPR017920">
    <property type="entry name" value="COMM"/>
</dbReference>
<evidence type="ECO:0000259" key="3">
    <source>
        <dbReference type="PROSITE" id="PS51269"/>
    </source>
</evidence>
<dbReference type="EMBL" id="BLQM01000251">
    <property type="protein sequence ID" value="GMH78490.1"/>
    <property type="molecule type" value="Genomic_DNA"/>
</dbReference>
<dbReference type="Pfam" id="PF07258">
    <property type="entry name" value="COMM_domain"/>
    <property type="match status" value="1"/>
</dbReference>
<evidence type="ECO:0000313" key="4">
    <source>
        <dbReference type="EMBL" id="GMH78490.1"/>
    </source>
</evidence>
<dbReference type="InterPro" id="IPR037357">
    <property type="entry name" value="COMMD5"/>
</dbReference>
<reference evidence="5" key="1">
    <citation type="journal article" date="2023" name="Commun. Biol.">
        <title>Genome analysis of Parmales, the sister group of diatoms, reveals the evolutionary specialization of diatoms from phago-mixotrophs to photoautotrophs.</title>
        <authorList>
            <person name="Ban H."/>
            <person name="Sato S."/>
            <person name="Yoshikawa S."/>
            <person name="Yamada K."/>
            <person name="Nakamura Y."/>
            <person name="Ichinomiya M."/>
            <person name="Sato N."/>
            <person name="Blanc-Mathieu R."/>
            <person name="Endo H."/>
            <person name="Kuwata A."/>
            <person name="Ogata H."/>
        </authorList>
    </citation>
    <scope>NUCLEOTIDE SEQUENCE [LARGE SCALE GENOMIC DNA]</scope>
</reference>
<dbReference type="PROSITE" id="PS51269">
    <property type="entry name" value="COMM"/>
    <property type="match status" value="1"/>
</dbReference>
<dbReference type="Pfam" id="PF21672">
    <property type="entry name" value="COMM_HN"/>
    <property type="match status" value="1"/>
</dbReference>
<dbReference type="Proteomes" id="UP001162640">
    <property type="component" value="Unassembled WGS sequence"/>
</dbReference>
<gene>
    <name evidence="4" type="ORF">TL16_g07821</name>
</gene>
<organism evidence="4 5">
    <name type="scientific">Triparma laevis f. inornata</name>
    <dbReference type="NCBI Taxonomy" id="1714386"/>
    <lineage>
        <taxon>Eukaryota</taxon>
        <taxon>Sar</taxon>
        <taxon>Stramenopiles</taxon>
        <taxon>Ochrophyta</taxon>
        <taxon>Bolidophyceae</taxon>
        <taxon>Parmales</taxon>
        <taxon>Triparmaceae</taxon>
        <taxon>Triparma</taxon>
    </lineage>
</organism>
<accession>A0A9W7B2Q3</accession>
<protein>
    <recommendedName>
        <fullName evidence="1">COMM domain-containing protein 5</fullName>
    </recommendedName>
</protein>
<evidence type="ECO:0000256" key="2">
    <source>
        <dbReference type="ARBA" id="ARBA00093452"/>
    </source>
</evidence>
<dbReference type="GO" id="GO:0005634">
    <property type="term" value="C:nucleus"/>
    <property type="evidence" value="ECO:0007669"/>
    <property type="project" value="TreeGrafter"/>
</dbReference>
<sequence>MLLIQLTNHPPSSSLLLDGKKATTAVKIQNAAVAALSGVPHGIDGDTFFSPKIPVTVRAAIPLMQDEEKCTKAVFREVLKLAVNALLKGKGVGDSSVIKCADIEQLAKQAKTFSYHELSVALTGLTLLVCTAVRNRTKVSVVTKNLKEMNMPEPHIDDIVKALRNVRIDLQNKCVENRVRAPSLTSFRWRVDVAISTETLQKVFKPTILCETTTSNGETKTFEMPVEQFHHLRYNVAKVLRNMEEVERHPIMRLAFQSDMEAFDKGENNDE</sequence>
<dbReference type="PANTHER" id="PTHR15666:SF1">
    <property type="entry name" value="COMM DOMAIN-CONTAINING PROTEIN 5"/>
    <property type="match status" value="1"/>
</dbReference>
<name>A0A9W7B2Q3_9STRA</name>